<dbReference type="InterPro" id="IPR038390">
    <property type="entry name" value="Metal_Tscrpt_repr_sf"/>
</dbReference>
<protein>
    <recommendedName>
        <fullName evidence="3">Copper-sensing transcriptional repressor CsoR</fullName>
    </recommendedName>
</protein>
<dbReference type="GO" id="GO:0045892">
    <property type="term" value="P:negative regulation of DNA-templated transcription"/>
    <property type="evidence" value="ECO:0007669"/>
    <property type="project" value="UniProtKB-ARBA"/>
</dbReference>
<dbReference type="GO" id="GO:0046872">
    <property type="term" value="F:metal ion binding"/>
    <property type="evidence" value="ECO:0007669"/>
    <property type="project" value="InterPro"/>
</dbReference>
<reference evidence="1" key="2">
    <citation type="submission" date="2013-09" db="EMBL/GenBank/DDBJ databases">
        <title>Draft genome sequence of Anaerotruncus colihominis(DSM 17241).</title>
        <authorList>
            <person name="Sudarsanam P."/>
            <person name="Ley R."/>
            <person name="Guruge J."/>
            <person name="Turnbaugh P.J."/>
            <person name="Mahowald M."/>
            <person name="Liep D."/>
            <person name="Gordon J."/>
        </authorList>
    </citation>
    <scope>NUCLEOTIDE SEQUENCE</scope>
    <source>
        <strain evidence="1">DSM 17241</strain>
    </source>
</reference>
<dbReference type="CDD" id="cd10160">
    <property type="entry name" value="CsoR-like_DUF156_3"/>
    <property type="match status" value="1"/>
</dbReference>
<dbReference type="EMBL" id="ABGD02000009">
    <property type="protein sequence ID" value="EDS11946.1"/>
    <property type="molecule type" value="Genomic_DNA"/>
</dbReference>
<organism evidence="1 2">
    <name type="scientific">Anaerotruncus colihominis DSM 17241</name>
    <dbReference type="NCBI Taxonomy" id="445972"/>
    <lineage>
        <taxon>Bacteria</taxon>
        <taxon>Bacillati</taxon>
        <taxon>Bacillota</taxon>
        <taxon>Clostridia</taxon>
        <taxon>Eubacteriales</taxon>
        <taxon>Oscillospiraceae</taxon>
        <taxon>Anaerotruncus</taxon>
    </lineage>
</organism>
<dbReference type="PANTHER" id="PTHR33677">
    <property type="entry name" value="TRANSCRIPTIONAL REPRESSOR FRMR-RELATED"/>
    <property type="match status" value="1"/>
</dbReference>
<dbReference type="STRING" id="169435.ERS852551_03249"/>
<dbReference type="Gene3D" id="1.20.58.1000">
    <property type="entry name" value="Metal-sensitive repressor, helix protomer"/>
    <property type="match status" value="1"/>
</dbReference>
<keyword evidence="2" id="KW-1185">Reference proteome</keyword>
<reference evidence="1" key="1">
    <citation type="submission" date="2007-11" db="EMBL/GenBank/DDBJ databases">
        <authorList>
            <person name="Fulton L."/>
            <person name="Clifton S."/>
            <person name="Fulton B."/>
            <person name="Xu J."/>
            <person name="Minx P."/>
            <person name="Pepin K.H."/>
            <person name="Johnson M."/>
            <person name="Thiruvilangam P."/>
            <person name="Bhonagiri V."/>
            <person name="Nash W.E."/>
            <person name="Mardis E.R."/>
            <person name="Wilson R.K."/>
        </authorList>
    </citation>
    <scope>NUCLEOTIDE SEQUENCE [LARGE SCALE GENOMIC DNA]</scope>
    <source>
        <strain evidence="1">DSM 17241</strain>
    </source>
</reference>
<dbReference type="eggNOG" id="COG1937">
    <property type="taxonomic scope" value="Bacteria"/>
</dbReference>
<proteinExistence type="predicted"/>
<dbReference type="GO" id="GO:0003677">
    <property type="term" value="F:DNA binding"/>
    <property type="evidence" value="ECO:0007669"/>
    <property type="project" value="InterPro"/>
</dbReference>
<gene>
    <name evidence="1" type="ORF">ANACOL_01324</name>
</gene>
<dbReference type="AlphaFoldDB" id="B0P977"/>
<name>B0P977_9FIRM</name>
<dbReference type="Proteomes" id="UP000003803">
    <property type="component" value="Unassembled WGS sequence"/>
</dbReference>
<comment type="caution">
    <text evidence="1">The sequence shown here is derived from an EMBL/GenBank/DDBJ whole genome shotgun (WGS) entry which is preliminary data.</text>
</comment>
<evidence type="ECO:0008006" key="3">
    <source>
        <dbReference type="Google" id="ProtNLM"/>
    </source>
</evidence>
<sequence>MEMIYMRQCMDAENLHRRLKKIIGQVQAIDRMVDEDVPCEDVLAQINAAKSALHGCGKVVLEGHIKHCVRDGLEHGDADKTIESFTKAVERFSNMG</sequence>
<accession>B0P977</accession>
<dbReference type="HOGENOM" id="CLU_130332_2_3_9"/>
<dbReference type="InterPro" id="IPR003735">
    <property type="entry name" value="Metal_Tscrpt_repr"/>
</dbReference>
<evidence type="ECO:0000313" key="1">
    <source>
        <dbReference type="EMBL" id="EDS11946.1"/>
    </source>
</evidence>
<evidence type="ECO:0000313" key="2">
    <source>
        <dbReference type="Proteomes" id="UP000003803"/>
    </source>
</evidence>
<dbReference type="Pfam" id="PF02583">
    <property type="entry name" value="Trns_repr_metal"/>
    <property type="match status" value="1"/>
</dbReference>